<protein>
    <submittedName>
        <fullName evidence="1">Uncharacterized protein</fullName>
    </submittedName>
</protein>
<accession>F8PXG8</accession>
<dbReference type="InParanoid" id="F8PXG8"/>
<dbReference type="EMBL" id="GL945480">
    <property type="protein sequence ID" value="EGN99494.1"/>
    <property type="molecule type" value="Genomic_DNA"/>
</dbReference>
<name>F8PXG8_SERL3</name>
<dbReference type="AlphaFoldDB" id="F8PXG8"/>
<proteinExistence type="predicted"/>
<evidence type="ECO:0000313" key="1">
    <source>
        <dbReference type="EMBL" id="EGN99494.1"/>
    </source>
</evidence>
<keyword evidence="2" id="KW-1185">Reference proteome</keyword>
<organism evidence="2">
    <name type="scientific">Serpula lacrymans var. lacrymans (strain S7.3)</name>
    <name type="common">Dry rot fungus</name>
    <dbReference type="NCBI Taxonomy" id="936435"/>
    <lineage>
        <taxon>Eukaryota</taxon>
        <taxon>Fungi</taxon>
        <taxon>Dikarya</taxon>
        <taxon>Basidiomycota</taxon>
        <taxon>Agaricomycotina</taxon>
        <taxon>Agaricomycetes</taxon>
        <taxon>Agaricomycetidae</taxon>
        <taxon>Boletales</taxon>
        <taxon>Coniophorineae</taxon>
        <taxon>Serpulaceae</taxon>
        <taxon>Serpula</taxon>
    </lineage>
</organism>
<dbReference type="Proteomes" id="UP000008063">
    <property type="component" value="Unassembled WGS sequence"/>
</dbReference>
<evidence type="ECO:0000313" key="2">
    <source>
        <dbReference type="Proteomes" id="UP000008063"/>
    </source>
</evidence>
<sequence>MPVLLVYGVCIMEIKGVSLDAGVDSLPAESLTSICRALKLLVNQIGMTQARIIGSVTGRAFRTLLVPPPKKKNKKTRLLLGLRFSEILNAVFFFVPLRTISCRTGMVQSFNGINPE</sequence>
<reference evidence="2" key="1">
    <citation type="journal article" date="2011" name="Science">
        <title>The plant cell wall-decomposing machinery underlies the functional diversity of forest fungi.</title>
        <authorList>
            <person name="Eastwood D.C."/>
            <person name="Floudas D."/>
            <person name="Binder M."/>
            <person name="Majcherczyk A."/>
            <person name="Schneider P."/>
            <person name="Aerts A."/>
            <person name="Asiegbu F.O."/>
            <person name="Baker S.E."/>
            <person name="Barry K."/>
            <person name="Bendiksby M."/>
            <person name="Blumentritt M."/>
            <person name="Coutinho P.M."/>
            <person name="Cullen D."/>
            <person name="de Vries R.P."/>
            <person name="Gathman A."/>
            <person name="Goodell B."/>
            <person name="Henrissat B."/>
            <person name="Ihrmark K."/>
            <person name="Kauserud H."/>
            <person name="Kohler A."/>
            <person name="LaButti K."/>
            <person name="Lapidus A."/>
            <person name="Lavin J.L."/>
            <person name="Lee Y.-H."/>
            <person name="Lindquist E."/>
            <person name="Lilly W."/>
            <person name="Lucas S."/>
            <person name="Morin E."/>
            <person name="Murat C."/>
            <person name="Oguiza J.A."/>
            <person name="Park J."/>
            <person name="Pisabarro A.G."/>
            <person name="Riley R."/>
            <person name="Rosling A."/>
            <person name="Salamov A."/>
            <person name="Schmidt O."/>
            <person name="Schmutz J."/>
            <person name="Skrede I."/>
            <person name="Stenlid J."/>
            <person name="Wiebenga A."/>
            <person name="Xie X."/>
            <person name="Kuees U."/>
            <person name="Hibbett D.S."/>
            <person name="Hoffmeister D."/>
            <person name="Hoegberg N."/>
            <person name="Martin F."/>
            <person name="Grigoriev I.V."/>
            <person name="Watkinson S.C."/>
        </authorList>
    </citation>
    <scope>NUCLEOTIDE SEQUENCE [LARGE SCALE GENOMIC DNA]</scope>
    <source>
        <strain evidence="2">strain S7.3</strain>
    </source>
</reference>
<dbReference type="HOGENOM" id="CLU_2098312_0_0_1"/>
<gene>
    <name evidence="1" type="ORF">SERLA73DRAFT_182461</name>
</gene>